<dbReference type="PROSITE" id="PS50878">
    <property type="entry name" value="RT_POL"/>
    <property type="match status" value="1"/>
</dbReference>
<name>A0A671W1X3_SPAAU</name>
<accession>A0A671W1X3</accession>
<evidence type="ECO:0000259" key="2">
    <source>
        <dbReference type="PROSITE" id="PS50878"/>
    </source>
</evidence>
<keyword evidence="1" id="KW-0812">Transmembrane</keyword>
<dbReference type="PANTHER" id="PTHR33332">
    <property type="entry name" value="REVERSE TRANSCRIPTASE DOMAIN-CONTAINING PROTEIN"/>
    <property type="match status" value="1"/>
</dbReference>
<evidence type="ECO:0000313" key="4">
    <source>
        <dbReference type="Proteomes" id="UP000472265"/>
    </source>
</evidence>
<keyword evidence="1" id="KW-0472">Membrane</keyword>
<reference evidence="3" key="3">
    <citation type="submission" date="2025-09" db="UniProtKB">
        <authorList>
            <consortium name="Ensembl"/>
        </authorList>
    </citation>
    <scope>IDENTIFICATION</scope>
</reference>
<reference evidence="3" key="2">
    <citation type="submission" date="2025-08" db="UniProtKB">
        <authorList>
            <consortium name="Ensembl"/>
        </authorList>
    </citation>
    <scope>IDENTIFICATION</scope>
</reference>
<dbReference type="InParanoid" id="A0A671W1X3"/>
<dbReference type="Ensembl" id="ENSSAUT00010032356.1">
    <property type="protein sequence ID" value="ENSSAUP00010030701.1"/>
    <property type="gene ID" value="ENSSAUG00010013158.1"/>
</dbReference>
<dbReference type="Pfam" id="PF00078">
    <property type="entry name" value="RVT_1"/>
    <property type="match status" value="1"/>
</dbReference>
<proteinExistence type="predicted"/>
<dbReference type="CDD" id="cd01650">
    <property type="entry name" value="RT_nLTR_like"/>
    <property type="match status" value="1"/>
</dbReference>
<protein>
    <recommendedName>
        <fullName evidence="2">Reverse transcriptase domain-containing protein</fullName>
    </recommendedName>
</protein>
<evidence type="ECO:0000313" key="3">
    <source>
        <dbReference type="Ensembl" id="ENSSAUP00010030701.1"/>
    </source>
</evidence>
<reference evidence="3" key="1">
    <citation type="submission" date="2021-04" db="EMBL/GenBank/DDBJ databases">
        <authorList>
            <consortium name="Wellcome Sanger Institute Data Sharing"/>
        </authorList>
    </citation>
    <scope>NUCLEOTIDE SEQUENCE [LARGE SCALE GENOMIC DNA]</scope>
</reference>
<dbReference type="InterPro" id="IPR000477">
    <property type="entry name" value="RT_dom"/>
</dbReference>
<keyword evidence="1" id="KW-1133">Transmembrane helix</keyword>
<dbReference type="OMA" id="IHINKCA"/>
<keyword evidence="4" id="KW-1185">Reference proteome</keyword>
<dbReference type="Proteomes" id="UP000472265">
    <property type="component" value="Chromosome 16"/>
</dbReference>
<organism evidence="3 4">
    <name type="scientific">Sparus aurata</name>
    <name type="common">Gilthead sea bream</name>
    <dbReference type="NCBI Taxonomy" id="8175"/>
    <lineage>
        <taxon>Eukaryota</taxon>
        <taxon>Metazoa</taxon>
        <taxon>Chordata</taxon>
        <taxon>Craniata</taxon>
        <taxon>Vertebrata</taxon>
        <taxon>Euteleostomi</taxon>
        <taxon>Actinopterygii</taxon>
        <taxon>Neopterygii</taxon>
        <taxon>Teleostei</taxon>
        <taxon>Neoteleostei</taxon>
        <taxon>Acanthomorphata</taxon>
        <taxon>Eupercaria</taxon>
        <taxon>Spariformes</taxon>
        <taxon>Sparidae</taxon>
        <taxon>Sparus</taxon>
    </lineage>
</organism>
<feature type="transmembrane region" description="Helical" evidence="1">
    <location>
        <begin position="190"/>
        <end position="208"/>
    </location>
</feature>
<dbReference type="GeneTree" id="ENSGT01150000286909"/>
<sequence>MTGMKTSTCVLDPIPSHFIKDSLPVISTLITDIINSSLRSGSVPHSLKLAAVTPILKKPGHNPDIMSNFRPISNLPFLSKILEHIVATQLKAHLCSNDLLEPFQSGFRSKHSTETALLKVTNDILLDLTTAFDTINHTILLSRLESSLSITGTALSWLKSYLTDRQQFIHINKCASSTVPLSQGIPQGSVLGPLIFILYLFPLGNIMVSTSTAMLMMSSFISPPNPSPLATHSTLSNCLTIKSWMQTNFLKLNCDKSDLIIIGPKSLTKTTDSFCLTIDNSTLSPSPHSRNLGVIFDNNLSFEPSHQPNHQNCLLQPQEHCPTPPITLLLCCRNPHPRLHHLQNRLQHPLWHTIQNSK</sequence>
<dbReference type="AlphaFoldDB" id="A0A671W1X3"/>
<feature type="domain" description="Reverse transcriptase" evidence="2">
    <location>
        <begin position="36"/>
        <end position="296"/>
    </location>
</feature>
<evidence type="ECO:0000256" key="1">
    <source>
        <dbReference type="SAM" id="Phobius"/>
    </source>
</evidence>